<dbReference type="RefSeq" id="WP_159341368.1">
    <property type="nucleotide sequence ID" value="NZ_CP024621.1"/>
</dbReference>
<evidence type="ECO:0000259" key="2">
    <source>
        <dbReference type="Pfam" id="PF13682"/>
    </source>
</evidence>
<dbReference type="KEGG" id="hmd:CTT34_04470"/>
<evidence type="ECO:0000256" key="1">
    <source>
        <dbReference type="SAM" id="Coils"/>
    </source>
</evidence>
<keyword evidence="1" id="KW-0175">Coiled coil</keyword>
<dbReference type="OrthoDB" id="9808588at2"/>
<feature type="coiled-coil region" evidence="1">
    <location>
        <begin position="78"/>
        <end position="105"/>
    </location>
</feature>
<sequence length="366" mass="41044">MFAFMHPYQTIRRLEQQVAELHAQLALEKSARGYRTISLMTPLESISMLQAKGADMLMSLDAGAEHHAEQLASERATLTDLFTRLHHAEKVAQRLQQQGQRHQQADTHYAAPLASETALHELRGLSVELARMAGHTRALAMSTALEAAHVHDEPCGLSAVVSDIQHLADHTQQLGHQLDHWVEQTAAMLKEDARVLAHQRETANALAQAAHEAEQMIEQLTDQARHMYKVIHHSTTTACLHAAKLEHVVWKSRLYHQLLSASLEEEPLTDHHHCTLGRWYLTGEGQRYKQSDAYRALAVPHRRFHESGLDALRYARQGDHTGQLASLALMEEASVALAKQLDRLMEHAVFDLPLPQQRPSPLADAP</sequence>
<feature type="domain" description="Chemoreceptor zinc-binding" evidence="2">
    <location>
        <begin position="247"/>
        <end position="311"/>
    </location>
</feature>
<proteinExistence type="predicted"/>
<gene>
    <name evidence="3" type="ORF">CTT34_04470</name>
</gene>
<dbReference type="Gene3D" id="1.20.120.30">
    <property type="entry name" value="Aspartate receptor, ligand-binding domain"/>
    <property type="match status" value="1"/>
</dbReference>
<accession>A0A857GIB1</accession>
<dbReference type="Proteomes" id="UP000463949">
    <property type="component" value="Chromosome"/>
</dbReference>
<dbReference type="InterPro" id="IPR025991">
    <property type="entry name" value="Chemoreceptor_zinc-bind_dom"/>
</dbReference>
<dbReference type="Pfam" id="PF13682">
    <property type="entry name" value="CZB"/>
    <property type="match status" value="1"/>
</dbReference>
<reference evidence="3 4" key="1">
    <citation type="submission" date="2017-10" db="EMBL/GenBank/DDBJ databases">
        <title>Coral associated bacteria.</title>
        <authorList>
            <person name="Wang X."/>
        </authorList>
    </citation>
    <scope>NUCLEOTIDE SEQUENCE [LARGE SCALE GENOMIC DNA]</scope>
    <source>
        <strain evidence="3 4">SCSIO 43005</strain>
    </source>
</reference>
<evidence type="ECO:0000313" key="3">
    <source>
        <dbReference type="EMBL" id="QHD48999.1"/>
    </source>
</evidence>
<name>A0A857GIB1_9GAMM</name>
<evidence type="ECO:0000313" key="4">
    <source>
        <dbReference type="Proteomes" id="UP000463949"/>
    </source>
</evidence>
<dbReference type="EMBL" id="CP024621">
    <property type="protein sequence ID" value="QHD48999.1"/>
    <property type="molecule type" value="Genomic_DNA"/>
</dbReference>
<dbReference type="AlphaFoldDB" id="A0A857GIB1"/>
<organism evidence="3 4">
    <name type="scientific">Vreelandella aquamarina</name>
    <dbReference type="NCBI Taxonomy" id="77097"/>
    <lineage>
        <taxon>Bacteria</taxon>
        <taxon>Pseudomonadati</taxon>
        <taxon>Pseudomonadota</taxon>
        <taxon>Gammaproteobacteria</taxon>
        <taxon>Oceanospirillales</taxon>
        <taxon>Halomonadaceae</taxon>
        <taxon>Vreelandella</taxon>
    </lineage>
</organism>
<protein>
    <submittedName>
        <fullName evidence="3">Chemotaxis protein</fullName>
    </submittedName>
</protein>
<dbReference type="SUPFAM" id="SSF58104">
    <property type="entry name" value="Methyl-accepting chemotaxis protein (MCP) signaling domain"/>
    <property type="match status" value="1"/>
</dbReference>